<accession>A0ABQ2N0P4</accession>
<keyword evidence="1" id="KW-0472">Membrane</keyword>
<dbReference type="Proteomes" id="UP000638043">
    <property type="component" value="Unassembled WGS sequence"/>
</dbReference>
<organism evidence="2 3">
    <name type="scientific">Microbacterium nanhaiense</name>
    <dbReference type="NCBI Taxonomy" id="1301026"/>
    <lineage>
        <taxon>Bacteria</taxon>
        <taxon>Bacillati</taxon>
        <taxon>Actinomycetota</taxon>
        <taxon>Actinomycetes</taxon>
        <taxon>Micrococcales</taxon>
        <taxon>Microbacteriaceae</taxon>
        <taxon>Microbacterium</taxon>
    </lineage>
</organism>
<feature type="transmembrane region" description="Helical" evidence="1">
    <location>
        <begin position="78"/>
        <end position="105"/>
    </location>
</feature>
<feature type="transmembrane region" description="Helical" evidence="1">
    <location>
        <begin position="111"/>
        <end position="133"/>
    </location>
</feature>
<gene>
    <name evidence="2" type="ORF">GCM10010910_13180</name>
</gene>
<keyword evidence="3" id="KW-1185">Reference proteome</keyword>
<sequence>MAPSPVSSNPIMRNVLLWSAIMSGAVLVVTGVIGVVVSGTDGLWSAVLGTVIGFLFPALTAATILFANRFFGTPNYLVIFFGVFMGVFLVKILAFIIALNIVFGLDWVVRGVLYGALMATAIGSIVVDIAVIAKMRIPAVSDVRLPGDDDPEV</sequence>
<comment type="caution">
    <text evidence="2">The sequence shown here is derived from an EMBL/GenBank/DDBJ whole genome shotgun (WGS) entry which is preliminary data.</text>
</comment>
<evidence type="ECO:0000313" key="2">
    <source>
        <dbReference type="EMBL" id="GGO62631.1"/>
    </source>
</evidence>
<dbReference type="EMBL" id="BMMQ01000003">
    <property type="protein sequence ID" value="GGO62631.1"/>
    <property type="molecule type" value="Genomic_DNA"/>
</dbReference>
<feature type="transmembrane region" description="Helical" evidence="1">
    <location>
        <begin position="43"/>
        <end position="66"/>
    </location>
</feature>
<evidence type="ECO:0000313" key="3">
    <source>
        <dbReference type="Proteomes" id="UP000638043"/>
    </source>
</evidence>
<feature type="transmembrane region" description="Helical" evidence="1">
    <location>
        <begin position="15"/>
        <end position="37"/>
    </location>
</feature>
<evidence type="ECO:0000256" key="1">
    <source>
        <dbReference type="SAM" id="Phobius"/>
    </source>
</evidence>
<keyword evidence="1" id="KW-0812">Transmembrane</keyword>
<name>A0ABQ2N0P4_9MICO</name>
<proteinExistence type="predicted"/>
<keyword evidence="1" id="KW-1133">Transmembrane helix</keyword>
<evidence type="ECO:0008006" key="4">
    <source>
        <dbReference type="Google" id="ProtNLM"/>
    </source>
</evidence>
<protein>
    <recommendedName>
        <fullName evidence="4">ATP synthase protein I</fullName>
    </recommendedName>
</protein>
<reference evidence="3" key="1">
    <citation type="journal article" date="2019" name="Int. J. Syst. Evol. Microbiol.">
        <title>The Global Catalogue of Microorganisms (GCM) 10K type strain sequencing project: providing services to taxonomists for standard genome sequencing and annotation.</title>
        <authorList>
            <consortium name="The Broad Institute Genomics Platform"/>
            <consortium name="The Broad Institute Genome Sequencing Center for Infectious Disease"/>
            <person name="Wu L."/>
            <person name="Ma J."/>
        </authorList>
    </citation>
    <scope>NUCLEOTIDE SEQUENCE [LARGE SCALE GENOMIC DNA]</scope>
    <source>
        <strain evidence="3">CGMCC 4.7181</strain>
    </source>
</reference>